<evidence type="ECO:0000313" key="3">
    <source>
        <dbReference type="Proteomes" id="UP001152607"/>
    </source>
</evidence>
<keyword evidence="3" id="KW-1185">Reference proteome</keyword>
<name>A0A9W4XD16_9PLEO</name>
<dbReference type="Proteomes" id="UP001152607">
    <property type="component" value="Unassembled WGS sequence"/>
</dbReference>
<sequence>MAQKPTNLLLPTNTLAGAITPSGLTPTTRSEAEAALTHNTSTQTDSAAPPFSTTSTNPRRTNLIRASSTHYEAALQEAHDQASASSDLSLSSPTLPSTADFPAPGEGVVPRHAGVSVGGGQAEMVRKAKPLGLSLEALGRGPSWSGQDYKRVLQGPLMGELREDEAVGYESAGEGLK</sequence>
<accession>A0A9W4XD16</accession>
<feature type="region of interest" description="Disordered" evidence="1">
    <location>
        <begin position="77"/>
        <end position="107"/>
    </location>
</feature>
<gene>
    <name evidence="2" type="ORF">PDIGIT_LOCUS368</name>
</gene>
<feature type="compositionally biased region" description="Low complexity" evidence="1">
    <location>
        <begin position="82"/>
        <end position="100"/>
    </location>
</feature>
<reference evidence="2" key="1">
    <citation type="submission" date="2023-01" db="EMBL/GenBank/DDBJ databases">
        <authorList>
            <person name="Van Ghelder C."/>
            <person name="Rancurel C."/>
        </authorList>
    </citation>
    <scope>NUCLEOTIDE SEQUENCE</scope>
    <source>
        <strain evidence="2">CNCM I-4278</strain>
    </source>
</reference>
<comment type="caution">
    <text evidence="2">The sequence shown here is derived from an EMBL/GenBank/DDBJ whole genome shotgun (WGS) entry which is preliminary data.</text>
</comment>
<proteinExistence type="predicted"/>
<dbReference type="EMBL" id="CAOQHR010000001">
    <property type="protein sequence ID" value="CAI6235068.1"/>
    <property type="molecule type" value="Genomic_DNA"/>
</dbReference>
<evidence type="ECO:0000256" key="1">
    <source>
        <dbReference type="SAM" id="MobiDB-lite"/>
    </source>
</evidence>
<protein>
    <submittedName>
        <fullName evidence="2">Uncharacterized protein</fullName>
    </submittedName>
</protein>
<organism evidence="2 3">
    <name type="scientific">Periconia digitata</name>
    <dbReference type="NCBI Taxonomy" id="1303443"/>
    <lineage>
        <taxon>Eukaryota</taxon>
        <taxon>Fungi</taxon>
        <taxon>Dikarya</taxon>
        <taxon>Ascomycota</taxon>
        <taxon>Pezizomycotina</taxon>
        <taxon>Dothideomycetes</taxon>
        <taxon>Pleosporomycetidae</taxon>
        <taxon>Pleosporales</taxon>
        <taxon>Massarineae</taxon>
        <taxon>Periconiaceae</taxon>
        <taxon>Periconia</taxon>
    </lineage>
</organism>
<evidence type="ECO:0000313" key="2">
    <source>
        <dbReference type="EMBL" id="CAI6235068.1"/>
    </source>
</evidence>
<feature type="region of interest" description="Disordered" evidence="1">
    <location>
        <begin position="19"/>
        <end position="59"/>
    </location>
</feature>
<feature type="compositionally biased region" description="Polar residues" evidence="1">
    <location>
        <begin position="37"/>
        <end position="59"/>
    </location>
</feature>
<dbReference type="AlphaFoldDB" id="A0A9W4XD16"/>
<dbReference type="OrthoDB" id="3795253at2759"/>